<evidence type="ECO:0000256" key="9">
    <source>
        <dbReference type="SAM" id="MobiDB-lite"/>
    </source>
</evidence>
<dbReference type="PRINTS" id="PR01333">
    <property type="entry name" value="2POREKCHANEL"/>
</dbReference>
<feature type="transmembrane region" description="Helical" evidence="10">
    <location>
        <begin position="434"/>
        <end position="455"/>
    </location>
</feature>
<dbReference type="SUPFAM" id="SSF81324">
    <property type="entry name" value="Voltage-gated potassium channels"/>
    <property type="match status" value="2"/>
</dbReference>
<feature type="transmembrane region" description="Helical" evidence="10">
    <location>
        <begin position="342"/>
        <end position="364"/>
    </location>
</feature>
<evidence type="ECO:0000256" key="3">
    <source>
        <dbReference type="ARBA" id="ARBA00022692"/>
    </source>
</evidence>
<dbReference type="GO" id="GO:0022841">
    <property type="term" value="F:potassium ion leak channel activity"/>
    <property type="evidence" value="ECO:0007669"/>
    <property type="project" value="TreeGrafter"/>
</dbReference>
<dbReference type="RefSeq" id="XP_028137539.1">
    <property type="nucleotide sequence ID" value="XM_028281738.1"/>
</dbReference>
<feature type="compositionally biased region" description="Low complexity" evidence="9">
    <location>
        <begin position="116"/>
        <end position="125"/>
    </location>
</feature>
<feature type="transmembrane region" description="Helical" evidence="10">
    <location>
        <begin position="618"/>
        <end position="638"/>
    </location>
</feature>
<accession>A0A6P7FMN0</accession>
<feature type="compositionally biased region" description="Basic and acidic residues" evidence="9">
    <location>
        <begin position="58"/>
        <end position="89"/>
    </location>
</feature>
<comment type="similarity">
    <text evidence="8">Belongs to the two pore domain potassium channel (TC 1.A.1.8) family.</text>
</comment>
<keyword evidence="5 8" id="KW-0406">Ion transport</keyword>
<keyword evidence="2 8" id="KW-0813">Transport</keyword>
<feature type="compositionally biased region" description="Basic residues" evidence="9">
    <location>
        <begin position="90"/>
        <end position="99"/>
    </location>
</feature>
<keyword evidence="4 10" id="KW-1133">Transmembrane helix</keyword>
<evidence type="ECO:0000259" key="11">
    <source>
        <dbReference type="Pfam" id="PF07885"/>
    </source>
</evidence>
<keyword evidence="6 10" id="KW-0472">Membrane</keyword>
<feature type="transmembrane region" description="Helical" evidence="10">
    <location>
        <begin position="588"/>
        <end position="611"/>
    </location>
</feature>
<evidence type="ECO:0000256" key="2">
    <source>
        <dbReference type="ARBA" id="ARBA00022448"/>
    </source>
</evidence>
<evidence type="ECO:0000256" key="10">
    <source>
        <dbReference type="SAM" id="Phobius"/>
    </source>
</evidence>
<dbReference type="PANTHER" id="PTHR11003">
    <property type="entry name" value="POTASSIUM CHANNEL, SUBFAMILY K"/>
    <property type="match status" value="1"/>
</dbReference>
<protein>
    <submittedName>
        <fullName evidence="12">Uncharacterized protein LOC114332032 isoform X1</fullName>
    </submittedName>
</protein>
<keyword evidence="7 8" id="KW-0407">Ion channel</keyword>
<evidence type="ECO:0000256" key="5">
    <source>
        <dbReference type="ARBA" id="ARBA00023065"/>
    </source>
</evidence>
<dbReference type="KEGG" id="dvv:114332032"/>
<dbReference type="GO" id="GO:0015271">
    <property type="term" value="F:outward rectifier potassium channel activity"/>
    <property type="evidence" value="ECO:0007669"/>
    <property type="project" value="TreeGrafter"/>
</dbReference>
<dbReference type="Pfam" id="PF07885">
    <property type="entry name" value="Ion_trans_2"/>
    <property type="match status" value="2"/>
</dbReference>
<evidence type="ECO:0000256" key="4">
    <source>
        <dbReference type="ARBA" id="ARBA00022989"/>
    </source>
</evidence>
<comment type="subcellular location">
    <subcellularLocation>
        <location evidence="1">Membrane</location>
        <topology evidence="1">Multi-pass membrane protein</topology>
    </subcellularLocation>
</comment>
<feature type="compositionally biased region" description="Basic residues" evidence="9">
    <location>
        <begin position="44"/>
        <end position="54"/>
    </location>
</feature>
<dbReference type="GO" id="GO:0030322">
    <property type="term" value="P:stabilization of membrane potential"/>
    <property type="evidence" value="ECO:0007669"/>
    <property type="project" value="TreeGrafter"/>
</dbReference>
<dbReference type="GO" id="GO:0005886">
    <property type="term" value="C:plasma membrane"/>
    <property type="evidence" value="ECO:0007669"/>
    <property type="project" value="TreeGrafter"/>
</dbReference>
<evidence type="ECO:0000256" key="7">
    <source>
        <dbReference type="ARBA" id="ARBA00023303"/>
    </source>
</evidence>
<dbReference type="AlphaFoldDB" id="A0A6P7FMN0"/>
<feature type="compositionally biased region" description="Basic and acidic residues" evidence="9">
    <location>
        <begin position="710"/>
        <end position="724"/>
    </location>
</feature>
<evidence type="ECO:0000256" key="6">
    <source>
        <dbReference type="ARBA" id="ARBA00023136"/>
    </source>
</evidence>
<feature type="compositionally biased region" description="Basic and acidic residues" evidence="9">
    <location>
        <begin position="19"/>
        <end position="29"/>
    </location>
</feature>
<feature type="transmembrane region" description="Helical" evidence="10">
    <location>
        <begin position="467"/>
        <end position="488"/>
    </location>
</feature>
<dbReference type="Gene3D" id="1.10.287.70">
    <property type="match status" value="1"/>
</dbReference>
<dbReference type="InterPro" id="IPR013099">
    <property type="entry name" value="K_chnl_dom"/>
</dbReference>
<evidence type="ECO:0000256" key="1">
    <source>
        <dbReference type="ARBA" id="ARBA00004141"/>
    </source>
</evidence>
<feature type="region of interest" description="Disordered" evidence="9">
    <location>
        <begin position="710"/>
        <end position="741"/>
    </location>
</feature>
<gene>
    <name evidence="12" type="primary">LOC114332032</name>
</gene>
<keyword evidence="3 8" id="KW-0812">Transmembrane</keyword>
<sequence>MDSMPTSREKSEVNGVNNESEKIDIEKIKNLLTEEQVHSDTIARRRRRFTKKRSTSLTRRDPTPVRNLDDKFTSDEEPVEPKPKTPERPRRPKRNKSLIKHNLSETDTPSVEDSNKSNNVSRNNSFRTKLKRFEAQLKAIETNAPRKKSLSDLAQDEVVALFTKTKKTITNAAIKGRERFRNNKEVAKRSQSAPNKIVDQEFNKHVQNGEQMGQLPQEKPRKYSESDMIVERPRKYSETSLQTTIQDIEFSGPIIKKAKALRRESPSGLRHRKKPEYSSKVVEILDPRTLSVVSRKTVVRLPQVKLRDLYKILRFYSIFEIIRAYRLYKVEMRTEYKKIKTLWNKCMFELFLIMMFCGAAGFIFKFTEGKFENFYKCGVKRVKRDFIDLLWSKSHNLREDDWKSLFRNKLKTFEEELHAAHEAGMTSYSGQRSWSFLNSVVYALTIVTTIGYGHLYPSTTTGRALTIVYAIVGIPLFLIALTDFGKLFTRAIKFLWSFVRRLYYTGSCRKVRKSATASEIFKGAQMMYGIATFRRPSKDPSAESAASPFSTDITSIKPMSSHDTVISAMSEDTPTTPDLSTFEIDDEFNLPISVALFILVAYMFIGALVYCAWEGWEFFTSFYFVFISLSTIGFGDFIPAQPVVLIVSIVYLVFGLALMSMCINVVQVKLSDTFQQASIKLSSTMGFEMPDSGMTLNEDETDVVQVHKDVEKNEDEVKSEKIEVENNNSATVDKPESEKSQ</sequence>
<organism evidence="12">
    <name type="scientific">Diabrotica virgifera virgifera</name>
    <name type="common">western corn rootworm</name>
    <dbReference type="NCBI Taxonomy" id="50390"/>
    <lineage>
        <taxon>Eukaryota</taxon>
        <taxon>Metazoa</taxon>
        <taxon>Ecdysozoa</taxon>
        <taxon>Arthropoda</taxon>
        <taxon>Hexapoda</taxon>
        <taxon>Insecta</taxon>
        <taxon>Pterygota</taxon>
        <taxon>Neoptera</taxon>
        <taxon>Endopterygota</taxon>
        <taxon>Coleoptera</taxon>
        <taxon>Polyphaga</taxon>
        <taxon>Cucujiformia</taxon>
        <taxon>Chrysomeloidea</taxon>
        <taxon>Chrysomelidae</taxon>
        <taxon>Galerucinae</taxon>
        <taxon>Diabroticina</taxon>
        <taxon>Diabroticites</taxon>
        <taxon>Diabrotica</taxon>
    </lineage>
</organism>
<proteinExistence type="inferred from homology"/>
<dbReference type="InterPro" id="IPR003280">
    <property type="entry name" value="2pore_dom_K_chnl"/>
</dbReference>
<feature type="domain" description="Potassium channel" evidence="11">
    <location>
        <begin position="431"/>
        <end position="489"/>
    </location>
</feature>
<name>A0A6P7FMN0_DIAVI</name>
<feature type="transmembrane region" description="Helical" evidence="10">
    <location>
        <begin position="644"/>
        <end position="666"/>
    </location>
</feature>
<dbReference type="OrthoDB" id="297496at2759"/>
<evidence type="ECO:0000256" key="8">
    <source>
        <dbReference type="RuleBase" id="RU003857"/>
    </source>
</evidence>
<evidence type="ECO:0000313" key="12">
    <source>
        <dbReference type="RefSeq" id="XP_028137539.1"/>
    </source>
</evidence>
<reference evidence="12" key="1">
    <citation type="submission" date="2025-08" db="UniProtKB">
        <authorList>
            <consortium name="RefSeq"/>
        </authorList>
    </citation>
    <scope>IDENTIFICATION</scope>
    <source>
        <tissue evidence="12">Whole insect</tissue>
    </source>
</reference>
<feature type="domain" description="Potassium channel" evidence="11">
    <location>
        <begin position="598"/>
        <end position="670"/>
    </location>
</feature>
<dbReference type="InParanoid" id="A0A6P7FMN0"/>
<dbReference type="PANTHER" id="PTHR11003:SF335">
    <property type="entry name" value="POTASSIUM CHANNEL DOMAIN-CONTAINING PROTEIN"/>
    <property type="match status" value="1"/>
</dbReference>
<feature type="region of interest" description="Disordered" evidence="9">
    <location>
        <begin position="1"/>
        <end position="127"/>
    </location>
</feature>